<dbReference type="PANTHER" id="PTHR30336:SF18">
    <property type="entry name" value="MEMBRANE PROTEIN"/>
    <property type="match status" value="1"/>
</dbReference>
<organism evidence="3 4">
    <name type="scientific">Amycolatopsis antarctica</name>
    <dbReference type="NCBI Taxonomy" id="1854586"/>
    <lineage>
        <taxon>Bacteria</taxon>
        <taxon>Bacillati</taxon>
        <taxon>Actinomycetota</taxon>
        <taxon>Actinomycetes</taxon>
        <taxon>Pseudonocardiales</taxon>
        <taxon>Pseudonocardiaceae</taxon>
        <taxon>Amycolatopsis</taxon>
    </lineage>
</organism>
<keyword evidence="1" id="KW-0472">Membrane</keyword>
<keyword evidence="4" id="KW-1185">Reference proteome</keyword>
<feature type="domain" description="DUF218" evidence="2">
    <location>
        <begin position="158"/>
        <end position="303"/>
    </location>
</feature>
<feature type="transmembrane region" description="Helical" evidence="1">
    <location>
        <begin position="89"/>
        <end position="111"/>
    </location>
</feature>
<feature type="transmembrane region" description="Helical" evidence="1">
    <location>
        <begin position="123"/>
        <end position="147"/>
    </location>
</feature>
<accession>A0A263D0Z4</accession>
<keyword evidence="1" id="KW-0812">Transmembrane</keyword>
<sequence>MLYACSGVLVLLAILSIRQDRRRFRNAVLLGLGLVFLLMALIDDIQRLPASTAGTVATAVILLPLLTVLVLAVFLIANGVTMIRRESRSLGNLLSLLAGLGMIGLLILLAATQYTQNHTIAAVAIPALAALSYVGFLFCCYLGYAFLYGRLRIRPGIDFVVVLGSRVIDGRIPPLLASRLDKAKLLYSTERASGAEPMIVTSGGQGTDEALPESHAMADYLLAAGVPETDVLREDRSTTTEQNLAFSHELMEQRKPGYRCVVVTNNFHAYRAAIMARKATVNGQVAGSPTALYYWPSATIREFAAVLMGHRMVNLGITGILAALGVMVALR</sequence>
<gene>
    <name evidence="3" type="ORF">CFN78_20580</name>
</gene>
<reference evidence="3 4" key="1">
    <citation type="submission" date="2017-07" db="EMBL/GenBank/DDBJ databases">
        <title>Amycolatopsis antarcticus sp. nov., isolated from the surface of an Antarcticus brown macroalga.</title>
        <authorList>
            <person name="Wang J."/>
            <person name="Leiva S."/>
            <person name="Huang J."/>
            <person name="Huang Y."/>
        </authorList>
    </citation>
    <scope>NUCLEOTIDE SEQUENCE [LARGE SCALE GENOMIC DNA]</scope>
    <source>
        <strain evidence="3 4">AU-G6</strain>
    </source>
</reference>
<dbReference type="CDD" id="cd06259">
    <property type="entry name" value="YdcF-like"/>
    <property type="match status" value="1"/>
</dbReference>
<dbReference type="RefSeq" id="WP_094864509.1">
    <property type="nucleotide sequence ID" value="NZ_NKYE01000014.1"/>
</dbReference>
<dbReference type="EMBL" id="NKYE01000014">
    <property type="protein sequence ID" value="OZM71206.1"/>
    <property type="molecule type" value="Genomic_DNA"/>
</dbReference>
<name>A0A263D0Z4_9PSEU</name>
<dbReference type="InterPro" id="IPR051599">
    <property type="entry name" value="Cell_Envelope_Assoc"/>
</dbReference>
<evidence type="ECO:0000313" key="4">
    <source>
        <dbReference type="Proteomes" id="UP000242444"/>
    </source>
</evidence>
<dbReference type="OrthoDB" id="9782395at2"/>
<dbReference type="GO" id="GO:0043164">
    <property type="term" value="P:Gram-negative-bacterium-type cell wall biogenesis"/>
    <property type="evidence" value="ECO:0007669"/>
    <property type="project" value="TreeGrafter"/>
</dbReference>
<dbReference type="Pfam" id="PF02698">
    <property type="entry name" value="DUF218"/>
    <property type="match status" value="1"/>
</dbReference>
<dbReference type="GO" id="GO:0000270">
    <property type="term" value="P:peptidoglycan metabolic process"/>
    <property type="evidence" value="ECO:0007669"/>
    <property type="project" value="TreeGrafter"/>
</dbReference>
<comment type="caution">
    <text evidence="3">The sequence shown here is derived from an EMBL/GenBank/DDBJ whole genome shotgun (WGS) entry which is preliminary data.</text>
</comment>
<dbReference type="InParanoid" id="A0A263D0Z4"/>
<dbReference type="AlphaFoldDB" id="A0A263D0Z4"/>
<dbReference type="PANTHER" id="PTHR30336">
    <property type="entry name" value="INNER MEMBRANE PROTEIN, PROBABLE PERMEASE"/>
    <property type="match status" value="1"/>
</dbReference>
<evidence type="ECO:0000313" key="3">
    <source>
        <dbReference type="EMBL" id="OZM71206.1"/>
    </source>
</evidence>
<dbReference type="InterPro" id="IPR014729">
    <property type="entry name" value="Rossmann-like_a/b/a_fold"/>
</dbReference>
<dbReference type="InterPro" id="IPR003848">
    <property type="entry name" value="DUF218"/>
</dbReference>
<evidence type="ECO:0000256" key="1">
    <source>
        <dbReference type="SAM" id="Phobius"/>
    </source>
</evidence>
<keyword evidence="1" id="KW-1133">Transmembrane helix</keyword>
<evidence type="ECO:0000259" key="2">
    <source>
        <dbReference type="Pfam" id="PF02698"/>
    </source>
</evidence>
<feature type="transmembrane region" description="Helical" evidence="1">
    <location>
        <begin position="312"/>
        <end position="330"/>
    </location>
</feature>
<dbReference type="GO" id="GO:0005886">
    <property type="term" value="C:plasma membrane"/>
    <property type="evidence" value="ECO:0007669"/>
    <property type="project" value="TreeGrafter"/>
</dbReference>
<proteinExistence type="predicted"/>
<protein>
    <recommendedName>
        <fullName evidence="2">DUF218 domain-containing protein</fullName>
    </recommendedName>
</protein>
<feature type="transmembrane region" description="Helical" evidence="1">
    <location>
        <begin position="54"/>
        <end position="77"/>
    </location>
</feature>
<dbReference type="Gene3D" id="3.40.50.620">
    <property type="entry name" value="HUPs"/>
    <property type="match status" value="1"/>
</dbReference>
<feature type="transmembrane region" description="Helical" evidence="1">
    <location>
        <begin position="24"/>
        <end position="42"/>
    </location>
</feature>
<dbReference type="Proteomes" id="UP000242444">
    <property type="component" value="Unassembled WGS sequence"/>
</dbReference>